<keyword evidence="2" id="KW-1185">Reference proteome</keyword>
<protein>
    <submittedName>
        <fullName evidence="1">Uncharacterized protein</fullName>
    </submittedName>
</protein>
<dbReference type="Proteomes" id="UP001335648">
    <property type="component" value="Unassembled WGS sequence"/>
</dbReference>
<reference evidence="1 2" key="1">
    <citation type="journal article" date="2023" name="Mol. Biol. Evol.">
        <title>Genomics of Secondarily Temperate Adaptation in the Only Non-Antarctic Icefish.</title>
        <authorList>
            <person name="Rivera-Colon A.G."/>
            <person name="Rayamajhi N."/>
            <person name="Minhas B.F."/>
            <person name="Madrigal G."/>
            <person name="Bilyk K.T."/>
            <person name="Yoon V."/>
            <person name="Hune M."/>
            <person name="Gregory S."/>
            <person name="Cheng C.H.C."/>
            <person name="Catchen J.M."/>
        </authorList>
    </citation>
    <scope>NUCLEOTIDE SEQUENCE [LARGE SCALE GENOMIC DNA]</scope>
    <source>
        <strain evidence="1">JC2023a</strain>
    </source>
</reference>
<evidence type="ECO:0000313" key="1">
    <source>
        <dbReference type="EMBL" id="KAK5901902.1"/>
    </source>
</evidence>
<sequence length="66" mass="7664">MAFSSSLTEMWIKAGRAATFRIPIRHFPSSVKFASEMGFDFSLRRKKMWPTSEITDRQTGYRSSIK</sequence>
<organism evidence="1 2">
    <name type="scientific">Champsocephalus esox</name>
    <name type="common">pike icefish</name>
    <dbReference type="NCBI Taxonomy" id="159716"/>
    <lineage>
        <taxon>Eukaryota</taxon>
        <taxon>Metazoa</taxon>
        <taxon>Chordata</taxon>
        <taxon>Craniata</taxon>
        <taxon>Vertebrata</taxon>
        <taxon>Euteleostomi</taxon>
        <taxon>Actinopterygii</taxon>
        <taxon>Neopterygii</taxon>
        <taxon>Teleostei</taxon>
        <taxon>Neoteleostei</taxon>
        <taxon>Acanthomorphata</taxon>
        <taxon>Eupercaria</taxon>
        <taxon>Perciformes</taxon>
        <taxon>Notothenioidei</taxon>
        <taxon>Channichthyidae</taxon>
        <taxon>Champsocephalus</taxon>
    </lineage>
</organism>
<evidence type="ECO:0000313" key="2">
    <source>
        <dbReference type="Proteomes" id="UP001335648"/>
    </source>
</evidence>
<proteinExistence type="predicted"/>
<accession>A0AAN8CDV8</accession>
<dbReference type="EMBL" id="JAULUE010002051">
    <property type="protein sequence ID" value="KAK5901902.1"/>
    <property type="molecule type" value="Genomic_DNA"/>
</dbReference>
<dbReference type="AlphaFoldDB" id="A0AAN8CDV8"/>
<name>A0AAN8CDV8_9TELE</name>
<comment type="caution">
    <text evidence="1">The sequence shown here is derived from an EMBL/GenBank/DDBJ whole genome shotgun (WGS) entry which is preliminary data.</text>
</comment>
<gene>
    <name evidence="1" type="ORF">CesoFtcFv8_007214</name>
</gene>